<gene>
    <name evidence="3" type="ORF">B0T45_08650</name>
</gene>
<dbReference type="InterPro" id="IPR051910">
    <property type="entry name" value="ComF/GntX_DNA_util-trans"/>
</dbReference>
<keyword evidence="3" id="KW-0808">Transferase</keyword>
<dbReference type="CDD" id="cd06223">
    <property type="entry name" value="PRTases_typeI"/>
    <property type="match status" value="1"/>
</dbReference>
<proteinExistence type="inferred from homology"/>
<accession>A0A1W0D330</accession>
<dbReference type="PANTHER" id="PTHR47505">
    <property type="entry name" value="DNA UTILIZATION PROTEIN YHGH"/>
    <property type="match status" value="1"/>
</dbReference>
<evidence type="ECO:0000256" key="1">
    <source>
        <dbReference type="ARBA" id="ARBA00008007"/>
    </source>
</evidence>
<feature type="domain" description="Double zinc ribbon" evidence="2">
    <location>
        <begin position="15"/>
        <end position="65"/>
    </location>
</feature>
<dbReference type="InterPro" id="IPR029057">
    <property type="entry name" value="PRTase-like"/>
</dbReference>
<evidence type="ECO:0000313" key="3">
    <source>
        <dbReference type="EMBL" id="OQS41343.1"/>
    </source>
</evidence>
<name>A0A1W0D330_9NEIS</name>
<comment type="caution">
    <text evidence="3">The sequence shown here is derived from an EMBL/GenBank/DDBJ whole genome shotgun (WGS) entry which is preliminary data.</text>
</comment>
<dbReference type="Gene3D" id="3.40.50.2020">
    <property type="match status" value="1"/>
</dbReference>
<dbReference type="AlphaFoldDB" id="A0A1W0D330"/>
<dbReference type="InterPro" id="IPR000836">
    <property type="entry name" value="PRTase_dom"/>
</dbReference>
<dbReference type="GO" id="GO:0016757">
    <property type="term" value="F:glycosyltransferase activity"/>
    <property type="evidence" value="ECO:0007669"/>
    <property type="project" value="UniProtKB-KW"/>
</dbReference>
<protein>
    <submittedName>
        <fullName evidence="3">Amidophosphoribosyltransferase</fullName>
    </submittedName>
</protein>
<organism evidence="3 4">
    <name type="scientific">Chromobacterium haemolyticum</name>
    <dbReference type="NCBI Taxonomy" id="394935"/>
    <lineage>
        <taxon>Bacteria</taxon>
        <taxon>Pseudomonadati</taxon>
        <taxon>Pseudomonadota</taxon>
        <taxon>Betaproteobacteria</taxon>
        <taxon>Neisseriales</taxon>
        <taxon>Chromobacteriaceae</taxon>
        <taxon>Chromobacterium</taxon>
    </lineage>
</organism>
<evidence type="ECO:0000259" key="2">
    <source>
        <dbReference type="Pfam" id="PF18912"/>
    </source>
</evidence>
<sequence>MLSNLTRLITDKCTIFNQPCLLCGDWRAERGFCQDCRRQLPALPSTQCARCAEPLPVSGLCGQCQRRPPAFDALYAPYLFDYPLATLIHAFKYGKQLQMGAALGGLLADFALPLSPKYHLVIPVPLAKERLAERGFNQSHELAKAFAATMASRLSAEVCWRKYNTLPQASLGRAERRKNLRHAFGVNCRCDGLSIAIVDDVATSGATLSALAEILKKQGAKRVDGWVLARAFSPKT</sequence>
<dbReference type="PANTHER" id="PTHR47505:SF1">
    <property type="entry name" value="DNA UTILIZATION PROTEIN YHGH"/>
    <property type="match status" value="1"/>
</dbReference>
<comment type="similarity">
    <text evidence="1">Belongs to the ComF/GntX family.</text>
</comment>
<dbReference type="InterPro" id="IPR044005">
    <property type="entry name" value="DZR_2"/>
</dbReference>
<dbReference type="EMBL" id="MUKV01000008">
    <property type="protein sequence ID" value="OQS41343.1"/>
    <property type="molecule type" value="Genomic_DNA"/>
</dbReference>
<dbReference type="Proteomes" id="UP000192721">
    <property type="component" value="Unassembled WGS sequence"/>
</dbReference>
<reference evidence="3 4" key="1">
    <citation type="submission" date="2017-02" db="EMBL/GenBank/DDBJ databases">
        <title>Chromobacterium haemolyticum H5244.</title>
        <authorList>
            <person name="Gulvik C.A."/>
        </authorList>
    </citation>
    <scope>NUCLEOTIDE SEQUENCE [LARGE SCALE GENOMIC DNA]</scope>
    <source>
        <strain evidence="3 4">H5244</strain>
    </source>
</reference>
<evidence type="ECO:0000313" key="4">
    <source>
        <dbReference type="Proteomes" id="UP000192721"/>
    </source>
</evidence>
<keyword evidence="3" id="KW-0328">Glycosyltransferase</keyword>
<dbReference type="SUPFAM" id="SSF53271">
    <property type="entry name" value="PRTase-like"/>
    <property type="match status" value="1"/>
</dbReference>
<dbReference type="Pfam" id="PF18912">
    <property type="entry name" value="DZR_2"/>
    <property type="match status" value="1"/>
</dbReference>
<dbReference type="RefSeq" id="WP_179140729.1">
    <property type="nucleotide sequence ID" value="NZ_MUKV01000008.1"/>
</dbReference>